<dbReference type="RefSeq" id="WP_135743344.1">
    <property type="nucleotide sequence ID" value="NZ_JAIZBL010000002.1"/>
</dbReference>
<feature type="transmembrane region" description="Helical" evidence="1">
    <location>
        <begin position="117"/>
        <end position="138"/>
    </location>
</feature>
<keyword evidence="1" id="KW-0812">Transmembrane</keyword>
<keyword evidence="1" id="KW-0472">Membrane</keyword>
<feature type="transmembrane region" description="Helical" evidence="1">
    <location>
        <begin position="28"/>
        <end position="51"/>
    </location>
</feature>
<gene>
    <name evidence="2" type="ORF">EHR08_19015</name>
</gene>
<organism evidence="2 3">
    <name type="scientific">Leptospira bandrabouensis</name>
    <dbReference type="NCBI Taxonomy" id="2484903"/>
    <lineage>
        <taxon>Bacteria</taxon>
        <taxon>Pseudomonadati</taxon>
        <taxon>Spirochaetota</taxon>
        <taxon>Spirochaetia</taxon>
        <taxon>Leptospirales</taxon>
        <taxon>Leptospiraceae</taxon>
        <taxon>Leptospira</taxon>
    </lineage>
</organism>
<feature type="transmembrane region" description="Helical" evidence="1">
    <location>
        <begin position="188"/>
        <end position="208"/>
    </location>
</feature>
<keyword evidence="1" id="KW-1133">Transmembrane helix</keyword>
<evidence type="ECO:0000256" key="1">
    <source>
        <dbReference type="SAM" id="Phobius"/>
    </source>
</evidence>
<evidence type="ECO:0008006" key="4">
    <source>
        <dbReference type="Google" id="ProtNLM"/>
    </source>
</evidence>
<dbReference type="Proteomes" id="UP000297649">
    <property type="component" value="Unassembled WGS sequence"/>
</dbReference>
<evidence type="ECO:0000313" key="3">
    <source>
        <dbReference type="Proteomes" id="UP000297649"/>
    </source>
</evidence>
<accession>A0A6H3NNW4</accession>
<name>A0A6H3NNW4_9LEPT</name>
<comment type="caution">
    <text evidence="2">The sequence shown here is derived from an EMBL/GenBank/DDBJ whole genome shotgun (WGS) entry which is preliminary data.</text>
</comment>
<feature type="transmembrane region" description="Helical" evidence="1">
    <location>
        <begin position="150"/>
        <end position="168"/>
    </location>
</feature>
<dbReference type="EMBL" id="RQHU01000025">
    <property type="protein sequence ID" value="TGN10743.1"/>
    <property type="molecule type" value="Genomic_DNA"/>
</dbReference>
<reference evidence="2" key="1">
    <citation type="journal article" date="2019" name="PLoS Negl. Trop. Dis.">
        <title>Revisiting the worldwide diversity of Leptospira species in the environment.</title>
        <authorList>
            <person name="Vincent A.T."/>
            <person name="Schiettekatte O."/>
            <person name="Bourhy P."/>
            <person name="Veyrier F.J."/>
            <person name="Picardeau M."/>
        </authorList>
    </citation>
    <scope>NUCLEOTIDE SEQUENCE [LARGE SCALE GENOMIC DNA]</scope>
    <source>
        <strain evidence="2">201601109</strain>
    </source>
</reference>
<proteinExistence type="predicted"/>
<evidence type="ECO:0000313" key="2">
    <source>
        <dbReference type="EMBL" id="TGN10743.1"/>
    </source>
</evidence>
<dbReference type="AlphaFoldDB" id="A0A6H3NNW4"/>
<sequence>MKRFGFYQSIGDRIIFLRGMVKKQLEDLYQSPFSFLFLYFFLYGFHCILNWSEFMSFNRSLELNAIHSGKQISLWSLYPFQIVSVLLVFFLYWFLSLCINFIFSFGKTNKEIFRGKIFSFSFGLVRQFFLFVCLLFVGNQILGLLQYWEYYSILVVLFWVSLFLLFVIQNGDLYKKLFFQVDHSITFLSHSLGYVNPIVFVFVILALANV</sequence>
<protein>
    <recommendedName>
        <fullName evidence="4">Yip1 domain-containing protein</fullName>
    </recommendedName>
</protein>
<dbReference type="OrthoDB" id="346063at2"/>
<keyword evidence="3" id="KW-1185">Reference proteome</keyword>
<feature type="transmembrane region" description="Helical" evidence="1">
    <location>
        <begin position="82"/>
        <end position="105"/>
    </location>
</feature>